<gene>
    <name evidence="2" type="ORF">CUTER_04385</name>
</gene>
<reference evidence="2 3" key="1">
    <citation type="journal article" date="2015" name="Genome Announc.">
        <title>Virulence Factor Genes Detected in the Complete Genome Sequence of Corynebacterium uterequi DSM 45634, Isolated from the Uterus of a Maiden Mare.</title>
        <authorList>
            <person name="Ruckert C."/>
            <person name="Kriete M."/>
            <person name="Jaenicke S."/>
            <person name="Winkler A."/>
            <person name="Tauch A."/>
        </authorList>
    </citation>
    <scope>NUCLEOTIDE SEQUENCE [LARGE SCALE GENOMIC DNA]</scope>
    <source>
        <strain evidence="2 3">DSM 45634</strain>
    </source>
</reference>
<dbReference type="AlphaFoldDB" id="A0A0G3HIB6"/>
<dbReference type="OrthoDB" id="4412276at2"/>
<organism evidence="2 3">
    <name type="scientific">Corynebacterium uterequi</name>
    <dbReference type="NCBI Taxonomy" id="1072256"/>
    <lineage>
        <taxon>Bacteria</taxon>
        <taxon>Bacillati</taxon>
        <taxon>Actinomycetota</taxon>
        <taxon>Actinomycetes</taxon>
        <taxon>Mycobacteriales</taxon>
        <taxon>Corynebacteriaceae</taxon>
        <taxon>Corynebacterium</taxon>
    </lineage>
</organism>
<dbReference type="PATRIC" id="fig|1072256.5.peg.870"/>
<proteinExistence type="predicted"/>
<feature type="region of interest" description="Disordered" evidence="1">
    <location>
        <begin position="121"/>
        <end position="147"/>
    </location>
</feature>
<dbReference type="EMBL" id="CP011546">
    <property type="protein sequence ID" value="AKK10882.1"/>
    <property type="molecule type" value="Genomic_DNA"/>
</dbReference>
<evidence type="ECO:0000256" key="1">
    <source>
        <dbReference type="SAM" id="MobiDB-lite"/>
    </source>
</evidence>
<name>A0A0G3HIB6_9CORY</name>
<sequence>MNVASQLNECLADGIGLLDSLSEHGELPATLLSRSQRVRLRSLVDIYAGPRRARRKQRACRDTARAAHMSLHGLLAIEKQMTKLSPKADTWGVRARLCALTGSVDDIARAAAAIVRQENRKVDPSEESAHRLRGVKGGKNTDGAGCRTFTTTGPESDIQRMLAVVHSRAVSLRARDRNLTYEQARFDALKALILGGTDKPASQLRATALVVISLPDWARVLRGEGDDVVLATTGGIEMTGAQLVEHLVSEEHLVGLYDPVEGPVNLYRTKRHHSPKMGVLADAESIVCEWPGCSTPADQCQNHHLTAWAAGGETSVDNITKLCPTHNGRNDDRREAPRYGHVTRVEGRVVWMPPDGGPPDTNHHPIKDYSAAALIRR</sequence>
<evidence type="ECO:0000313" key="3">
    <source>
        <dbReference type="Proteomes" id="UP000035548"/>
    </source>
</evidence>
<dbReference type="Proteomes" id="UP000035548">
    <property type="component" value="Chromosome"/>
</dbReference>
<dbReference type="KEGG" id="cut:CUTER_04385"/>
<protein>
    <recommendedName>
        <fullName evidence="4">HNH endonuclease</fullName>
    </recommendedName>
</protein>
<dbReference type="CDD" id="cd00085">
    <property type="entry name" value="HNHc"/>
    <property type="match status" value="1"/>
</dbReference>
<dbReference type="Gene3D" id="1.10.30.50">
    <property type="match status" value="1"/>
</dbReference>
<dbReference type="RefSeq" id="WP_052844030.1">
    <property type="nucleotide sequence ID" value="NZ_CP011546.1"/>
</dbReference>
<evidence type="ECO:0000313" key="2">
    <source>
        <dbReference type="EMBL" id="AKK10882.1"/>
    </source>
</evidence>
<accession>A0A0G3HIB6</accession>
<keyword evidence="3" id="KW-1185">Reference proteome</keyword>
<evidence type="ECO:0008006" key="4">
    <source>
        <dbReference type="Google" id="ProtNLM"/>
    </source>
</evidence>
<dbReference type="InterPro" id="IPR003615">
    <property type="entry name" value="HNH_nuc"/>
</dbReference>
<dbReference type="STRING" id="1072256.CUTER_04385"/>
<feature type="compositionally biased region" description="Basic and acidic residues" evidence="1">
    <location>
        <begin position="121"/>
        <end position="130"/>
    </location>
</feature>
<reference evidence="3" key="2">
    <citation type="submission" date="2015-05" db="EMBL/GenBank/DDBJ databases">
        <title>Complete genome sequence of Corynebacterium uterequi DSM 45634, isolated from the uterus of a maiden mare.</title>
        <authorList>
            <person name="Ruckert C."/>
            <person name="Albersmeier A."/>
            <person name="Winkler A."/>
            <person name="Tauch A."/>
        </authorList>
    </citation>
    <scope>NUCLEOTIDE SEQUENCE [LARGE SCALE GENOMIC DNA]</scope>
    <source>
        <strain evidence="3">DSM 45634</strain>
    </source>
</reference>